<name>A8ZXQ8_DESOH</name>
<organism evidence="2 3">
    <name type="scientific">Desulfosudis oleivorans (strain DSM 6200 / JCM 39069 / Hxd3)</name>
    <name type="common">Desulfococcus oleovorans</name>
    <dbReference type="NCBI Taxonomy" id="96561"/>
    <lineage>
        <taxon>Bacteria</taxon>
        <taxon>Pseudomonadati</taxon>
        <taxon>Thermodesulfobacteriota</taxon>
        <taxon>Desulfobacteria</taxon>
        <taxon>Desulfobacterales</taxon>
        <taxon>Desulfosudaceae</taxon>
        <taxon>Desulfosudis</taxon>
    </lineage>
</organism>
<feature type="transmembrane region" description="Helical" evidence="1">
    <location>
        <begin position="45"/>
        <end position="64"/>
    </location>
</feature>
<accession>A8ZXQ8</accession>
<dbReference type="Proteomes" id="UP000008561">
    <property type="component" value="Chromosome"/>
</dbReference>
<dbReference type="STRING" id="96561.Dole_1210"/>
<gene>
    <name evidence="2" type="ordered locus">Dole_1210</name>
</gene>
<evidence type="ECO:0000313" key="2">
    <source>
        <dbReference type="EMBL" id="ABW67016.1"/>
    </source>
</evidence>
<dbReference type="RefSeq" id="WP_012174634.1">
    <property type="nucleotide sequence ID" value="NC_009943.1"/>
</dbReference>
<protein>
    <submittedName>
        <fullName evidence="2">Uncharacterized protein</fullName>
    </submittedName>
</protein>
<keyword evidence="1" id="KW-1133">Transmembrane helix</keyword>
<keyword evidence="3" id="KW-1185">Reference proteome</keyword>
<dbReference type="EMBL" id="CP000859">
    <property type="protein sequence ID" value="ABW67016.1"/>
    <property type="molecule type" value="Genomic_DNA"/>
</dbReference>
<dbReference type="KEGG" id="dol:Dole_1210"/>
<evidence type="ECO:0000313" key="3">
    <source>
        <dbReference type="Proteomes" id="UP000008561"/>
    </source>
</evidence>
<reference evidence="2 3" key="1">
    <citation type="submission" date="2007-10" db="EMBL/GenBank/DDBJ databases">
        <title>Complete sequence of Desulfococcus oleovorans Hxd3.</title>
        <authorList>
            <consortium name="US DOE Joint Genome Institute"/>
            <person name="Copeland A."/>
            <person name="Lucas S."/>
            <person name="Lapidus A."/>
            <person name="Barry K."/>
            <person name="Glavina del Rio T."/>
            <person name="Dalin E."/>
            <person name="Tice H."/>
            <person name="Pitluck S."/>
            <person name="Kiss H."/>
            <person name="Brettin T."/>
            <person name="Bruce D."/>
            <person name="Detter J.C."/>
            <person name="Han C."/>
            <person name="Schmutz J."/>
            <person name="Larimer F."/>
            <person name="Land M."/>
            <person name="Hauser L."/>
            <person name="Kyrpides N."/>
            <person name="Kim E."/>
            <person name="Wawrik B."/>
            <person name="Richardson P."/>
        </authorList>
    </citation>
    <scope>NUCLEOTIDE SEQUENCE [LARGE SCALE GENOMIC DNA]</scope>
    <source>
        <strain evidence="3">DSM 6200 / JCM 39069 / Hxd3</strain>
    </source>
</reference>
<proteinExistence type="predicted"/>
<feature type="transmembrane region" description="Helical" evidence="1">
    <location>
        <begin position="123"/>
        <end position="144"/>
    </location>
</feature>
<feature type="transmembrane region" description="Helical" evidence="1">
    <location>
        <begin position="6"/>
        <end position="24"/>
    </location>
</feature>
<keyword evidence="1" id="KW-0472">Membrane</keyword>
<keyword evidence="1" id="KW-0812">Transmembrane</keyword>
<evidence type="ECO:0000256" key="1">
    <source>
        <dbReference type="SAM" id="Phobius"/>
    </source>
</evidence>
<sequence>MENLFKHFWILCGVWCGFGNAIYFRIRLQKSISEGKITKPEVNKFTLGLLLALFVPCIILWALQMISGPQATHDFETWRPVQRNIGFVVMVICWISLFLWVWFFKGAASLSKYYDLAGYNPKFINHPFVFKGLTLLLLVGALFFTKDVMLLK</sequence>
<dbReference type="AlphaFoldDB" id="A8ZXQ8"/>
<feature type="transmembrane region" description="Helical" evidence="1">
    <location>
        <begin position="84"/>
        <end position="103"/>
    </location>
</feature>
<dbReference type="HOGENOM" id="CLU_1719411_0_0_7"/>